<dbReference type="Proteomes" id="UP001146670">
    <property type="component" value="Unassembled WGS sequence"/>
</dbReference>
<comment type="caution">
    <text evidence="3">The sequence shown here is derived from an EMBL/GenBank/DDBJ whole genome shotgun (WGS) entry which is preliminary data.</text>
</comment>
<dbReference type="GO" id="GO:0052913">
    <property type="term" value="F:16S rRNA (guanine(966)-N(2))-methyltransferase activity"/>
    <property type="evidence" value="ECO:0007669"/>
    <property type="project" value="UniProtKB-EC"/>
</dbReference>
<dbReference type="AlphaFoldDB" id="A0A9X3FPK4"/>
<dbReference type="EMBL" id="JAPRFR010000001">
    <property type="protein sequence ID" value="MCZ0725514.1"/>
    <property type="molecule type" value="Genomic_DNA"/>
</dbReference>
<evidence type="ECO:0000313" key="4">
    <source>
        <dbReference type="Proteomes" id="UP001146670"/>
    </source>
</evidence>
<sequence length="189" mass="21334">MRIIAGQYGKRRLKAVPGKNTRPTTDKIKESLFNIIGPYFSEETRVLDLYAGSGALGIEALSRGAGQLVACERHRAAITTIKENINDLGIQDQVSLLTGDNRKTLSDLRQKDRNLSFDLVFLDPPYKQQKLVETIQALVADAWLSDHVLLVCEMDKHDTMPETIAGLEKTRDQVYGITRLVFYQWPEED</sequence>
<dbReference type="Pfam" id="PF03602">
    <property type="entry name" value="Cons_hypoth95"/>
    <property type="match status" value="1"/>
</dbReference>
<keyword evidence="4" id="KW-1185">Reference proteome</keyword>
<dbReference type="GO" id="GO:0003676">
    <property type="term" value="F:nucleic acid binding"/>
    <property type="evidence" value="ECO:0007669"/>
    <property type="project" value="InterPro"/>
</dbReference>
<dbReference type="CDD" id="cd02440">
    <property type="entry name" value="AdoMet_MTases"/>
    <property type="match status" value="1"/>
</dbReference>
<dbReference type="InterPro" id="IPR002052">
    <property type="entry name" value="DNA_methylase_N6_adenine_CS"/>
</dbReference>
<accession>A0A9X3FPK4</accession>
<dbReference type="PANTHER" id="PTHR43542">
    <property type="entry name" value="METHYLTRANSFERASE"/>
    <property type="match status" value="1"/>
</dbReference>
<dbReference type="InterPro" id="IPR004398">
    <property type="entry name" value="RNA_MeTrfase_RsmD"/>
</dbReference>
<evidence type="ECO:0000256" key="2">
    <source>
        <dbReference type="ARBA" id="ARBA00022679"/>
    </source>
</evidence>
<organism evidence="3 4">
    <name type="scientific">Aerococcus kribbianus</name>
    <dbReference type="NCBI Taxonomy" id="2999064"/>
    <lineage>
        <taxon>Bacteria</taxon>
        <taxon>Bacillati</taxon>
        <taxon>Bacillota</taxon>
        <taxon>Bacilli</taxon>
        <taxon>Lactobacillales</taxon>
        <taxon>Aerococcaceae</taxon>
        <taxon>Aerococcus</taxon>
    </lineage>
</organism>
<evidence type="ECO:0000256" key="1">
    <source>
        <dbReference type="ARBA" id="ARBA00022603"/>
    </source>
</evidence>
<gene>
    <name evidence="3" type="primary">rsmD</name>
    <name evidence="3" type="ORF">OW157_02895</name>
</gene>
<evidence type="ECO:0000313" key="3">
    <source>
        <dbReference type="EMBL" id="MCZ0725514.1"/>
    </source>
</evidence>
<keyword evidence="1 3" id="KW-0489">Methyltransferase</keyword>
<protein>
    <submittedName>
        <fullName evidence="3">16S rRNA (Guanine(966)-N(2))-methyltransferase RsmD</fullName>
        <ecNumber evidence="3">2.1.1.171</ecNumber>
    </submittedName>
</protein>
<dbReference type="PROSITE" id="PS00092">
    <property type="entry name" value="N6_MTASE"/>
    <property type="match status" value="1"/>
</dbReference>
<proteinExistence type="predicted"/>
<keyword evidence="2 3" id="KW-0808">Transferase</keyword>
<name>A0A9X3FPK4_9LACT</name>
<dbReference type="NCBIfam" id="TIGR00095">
    <property type="entry name" value="16S rRNA (guanine(966)-N(2))-methyltransferase RsmD"/>
    <property type="match status" value="1"/>
</dbReference>
<dbReference type="SUPFAM" id="SSF53335">
    <property type="entry name" value="S-adenosyl-L-methionine-dependent methyltransferases"/>
    <property type="match status" value="1"/>
</dbReference>
<reference evidence="3" key="1">
    <citation type="submission" date="2022-12" db="EMBL/GenBank/DDBJ databases">
        <title>Description and comparative metabolic analysis of Aerococcus sp. nov., isolated from the feces of a pig.</title>
        <authorList>
            <person name="Chang Y.-H."/>
        </authorList>
    </citation>
    <scope>NUCLEOTIDE SEQUENCE</scope>
    <source>
        <strain evidence="3">YH-aer222</strain>
    </source>
</reference>
<dbReference type="EC" id="2.1.1.171" evidence="3"/>
<dbReference type="PIRSF" id="PIRSF004553">
    <property type="entry name" value="CHP00095"/>
    <property type="match status" value="1"/>
</dbReference>
<dbReference type="InterPro" id="IPR029063">
    <property type="entry name" value="SAM-dependent_MTases_sf"/>
</dbReference>
<dbReference type="Gene3D" id="3.40.50.150">
    <property type="entry name" value="Vaccinia Virus protein VP39"/>
    <property type="match status" value="1"/>
</dbReference>
<dbReference type="PANTHER" id="PTHR43542:SF1">
    <property type="entry name" value="METHYLTRANSFERASE"/>
    <property type="match status" value="1"/>
</dbReference>
<dbReference type="RefSeq" id="WP_268751832.1">
    <property type="nucleotide sequence ID" value="NZ_JAPRFQ010000001.1"/>
</dbReference>